<evidence type="ECO:0000256" key="1">
    <source>
        <dbReference type="SAM" id="Phobius"/>
    </source>
</evidence>
<gene>
    <name evidence="2" type="ORF">ACK2TP_16320</name>
</gene>
<feature type="transmembrane region" description="Helical" evidence="1">
    <location>
        <begin position="257"/>
        <end position="276"/>
    </location>
</feature>
<dbReference type="EMBL" id="JBJYXY010000001">
    <property type="protein sequence ID" value="MFN2977337.1"/>
    <property type="molecule type" value="Genomic_DNA"/>
</dbReference>
<name>A0ABW9KNF5_9BACT</name>
<organism evidence="2 3">
    <name type="scientific">Terriglobus aquaticus</name>
    <dbReference type="NCBI Taxonomy" id="940139"/>
    <lineage>
        <taxon>Bacteria</taxon>
        <taxon>Pseudomonadati</taxon>
        <taxon>Acidobacteriota</taxon>
        <taxon>Terriglobia</taxon>
        <taxon>Terriglobales</taxon>
        <taxon>Acidobacteriaceae</taxon>
        <taxon>Terriglobus</taxon>
    </lineage>
</organism>
<dbReference type="Proteomes" id="UP001634747">
    <property type="component" value="Unassembled WGS sequence"/>
</dbReference>
<comment type="caution">
    <text evidence="2">The sequence shown here is derived from an EMBL/GenBank/DDBJ whole genome shotgun (WGS) entry which is preliminary data.</text>
</comment>
<keyword evidence="1" id="KW-1133">Transmembrane helix</keyword>
<sequence length="325" mass="35758">MNSLALFDTSPKALVKFVPPPFGGLVRTALDHVRHGRFQRSLSLMVAATSAVSALEVGYEHYRGSYSNPVMYTPVVLSGALAVASFAAVFSRRAAQTWMRWLSWITLLDGVVGFGFHIRGIRRKPGGWRMPVTNLVMGPPLFAPLLFGTSAYLGVLASYLQREEDSETGSYVLDALAVGRELTGRDDWRNDIRVGRFQKHFCIVVAAYTVCVGAESWYSHYKNNFAYRVQWSPILLTPLLSGAALGSLKSERVANTLLPAASALAMVDGVVGTYFHVRGILRKPGGRTKPLYNTLYGPPIFAPMLFAAAGMLGMMAYLVRRERSR</sequence>
<evidence type="ECO:0000313" key="2">
    <source>
        <dbReference type="EMBL" id="MFN2977337.1"/>
    </source>
</evidence>
<feature type="transmembrane region" description="Helical" evidence="1">
    <location>
        <begin position="296"/>
        <end position="319"/>
    </location>
</feature>
<keyword evidence="3" id="KW-1185">Reference proteome</keyword>
<keyword evidence="1" id="KW-0812">Transmembrane</keyword>
<accession>A0ABW9KNF5</accession>
<feature type="transmembrane region" description="Helical" evidence="1">
    <location>
        <begin position="141"/>
        <end position="160"/>
    </location>
</feature>
<feature type="transmembrane region" description="Helical" evidence="1">
    <location>
        <begin position="225"/>
        <end position="245"/>
    </location>
</feature>
<feature type="transmembrane region" description="Helical" evidence="1">
    <location>
        <begin position="71"/>
        <end position="90"/>
    </location>
</feature>
<evidence type="ECO:0008006" key="4">
    <source>
        <dbReference type="Google" id="ProtNLM"/>
    </source>
</evidence>
<keyword evidence="1" id="KW-0472">Membrane</keyword>
<feature type="transmembrane region" description="Helical" evidence="1">
    <location>
        <begin position="102"/>
        <end position="121"/>
    </location>
</feature>
<evidence type="ECO:0000313" key="3">
    <source>
        <dbReference type="Proteomes" id="UP001634747"/>
    </source>
</evidence>
<dbReference type="RefSeq" id="WP_263414496.1">
    <property type="nucleotide sequence ID" value="NZ_BAABBH010000001.1"/>
</dbReference>
<protein>
    <recommendedName>
        <fullName evidence="4">Heparan-alpha-glucosaminide N-acetyltransferase catalytic domain-containing protein</fullName>
    </recommendedName>
</protein>
<proteinExistence type="predicted"/>
<feature type="transmembrane region" description="Helical" evidence="1">
    <location>
        <begin position="201"/>
        <end position="219"/>
    </location>
</feature>
<reference evidence="2 3" key="1">
    <citation type="submission" date="2024-12" db="EMBL/GenBank/DDBJ databases">
        <authorList>
            <person name="Lee Y."/>
        </authorList>
    </citation>
    <scope>NUCLEOTIDE SEQUENCE [LARGE SCALE GENOMIC DNA]</scope>
    <source>
        <strain evidence="2 3">03SUJ4</strain>
    </source>
</reference>